<reference evidence="6 7" key="1">
    <citation type="submission" date="2016-09" db="EMBL/GenBank/DDBJ databases">
        <authorList>
            <person name="Capua I."/>
            <person name="De Benedictis P."/>
            <person name="Joannis T."/>
            <person name="Lombin L.H."/>
            <person name="Cattoli G."/>
        </authorList>
    </citation>
    <scope>NUCLEOTIDE SEQUENCE [LARGE SCALE GENOMIC DNA]</scope>
    <source>
        <strain evidence="6 7">GluBS11</strain>
    </source>
</reference>
<dbReference type="PANTHER" id="PTHR30126">
    <property type="entry name" value="HTH-TYPE TRANSCRIPTIONAL REGULATOR"/>
    <property type="match status" value="1"/>
</dbReference>
<dbReference type="GO" id="GO:0000976">
    <property type="term" value="F:transcription cis-regulatory region binding"/>
    <property type="evidence" value="ECO:0007669"/>
    <property type="project" value="TreeGrafter"/>
</dbReference>
<evidence type="ECO:0000256" key="2">
    <source>
        <dbReference type="ARBA" id="ARBA00023015"/>
    </source>
</evidence>
<dbReference type="InterPro" id="IPR036388">
    <property type="entry name" value="WH-like_DNA-bd_sf"/>
</dbReference>
<sequence length="294" mass="33779">MLDFRIETFLCVCKHLNYTKAAEELKITQPGVSQHIKYLEANYGDKLFRYTNKKLALTQAGMELRDAMISAKHDYMHLKKNIKERADGTKRIKFGATLTVGEFLLPPKIRDYIRRNPNTQIDFTIANTKELLGLLEDGKIDFAMVEGYFKKSGYEYRTISNEKYVLVCGNEDPLEKVEAFEELFGHNLLVREDGSGTKEILERYLSEHGYAVSDFSSISVINNIQVIKQLLEGGCGISFLYEIAVKKELEEGKLRAVPIAGFDLHHEFNYIWRKNSVFCEYYETLFASLFGGDE</sequence>
<gene>
    <name evidence="6" type="ORF">SAMN05421730_10131</name>
</gene>
<dbReference type="STRING" id="1619234.SAMN05421730_10131"/>
<evidence type="ECO:0000256" key="4">
    <source>
        <dbReference type="ARBA" id="ARBA00023163"/>
    </source>
</evidence>
<evidence type="ECO:0000256" key="1">
    <source>
        <dbReference type="ARBA" id="ARBA00009437"/>
    </source>
</evidence>
<dbReference type="PRINTS" id="PR00039">
    <property type="entry name" value="HTHLYSR"/>
</dbReference>
<dbReference type="Pfam" id="PF00126">
    <property type="entry name" value="HTH_1"/>
    <property type="match status" value="1"/>
</dbReference>
<dbReference type="EMBL" id="FMKA01000013">
    <property type="protein sequence ID" value="SCP97686.1"/>
    <property type="molecule type" value="Genomic_DNA"/>
</dbReference>
<dbReference type="GO" id="GO:0003700">
    <property type="term" value="F:DNA-binding transcription factor activity"/>
    <property type="evidence" value="ECO:0007669"/>
    <property type="project" value="InterPro"/>
</dbReference>
<dbReference type="SUPFAM" id="SSF46785">
    <property type="entry name" value="Winged helix' DNA-binding domain"/>
    <property type="match status" value="1"/>
</dbReference>
<dbReference type="PANTHER" id="PTHR30126:SF40">
    <property type="entry name" value="HTH-TYPE TRANSCRIPTIONAL REGULATOR GLTR"/>
    <property type="match status" value="1"/>
</dbReference>
<feature type="domain" description="HTH lysR-type" evidence="5">
    <location>
        <begin position="1"/>
        <end position="58"/>
    </location>
</feature>
<dbReference type="AlphaFoldDB" id="A0A1D3TUF0"/>
<comment type="similarity">
    <text evidence="1">Belongs to the LysR transcriptional regulatory family.</text>
</comment>
<dbReference type="RefSeq" id="WP_091234033.1">
    <property type="nucleotide sequence ID" value="NZ_FMKA01000013.1"/>
</dbReference>
<keyword evidence="7" id="KW-1185">Reference proteome</keyword>
<name>A0A1D3TUF0_9FIRM</name>
<dbReference type="InterPro" id="IPR005119">
    <property type="entry name" value="LysR_subst-bd"/>
</dbReference>
<dbReference type="InterPro" id="IPR000847">
    <property type="entry name" value="LysR_HTH_N"/>
</dbReference>
<evidence type="ECO:0000313" key="6">
    <source>
        <dbReference type="EMBL" id="SCP97686.1"/>
    </source>
</evidence>
<dbReference type="Pfam" id="PF03466">
    <property type="entry name" value="LysR_substrate"/>
    <property type="match status" value="1"/>
</dbReference>
<evidence type="ECO:0000259" key="5">
    <source>
        <dbReference type="PROSITE" id="PS50931"/>
    </source>
</evidence>
<organism evidence="6 7">
    <name type="scientific">Anaerobium acetethylicum</name>
    <dbReference type="NCBI Taxonomy" id="1619234"/>
    <lineage>
        <taxon>Bacteria</taxon>
        <taxon>Bacillati</taxon>
        <taxon>Bacillota</taxon>
        <taxon>Clostridia</taxon>
        <taxon>Lachnospirales</taxon>
        <taxon>Lachnospiraceae</taxon>
        <taxon>Anaerobium</taxon>
    </lineage>
</organism>
<proteinExistence type="inferred from homology"/>
<evidence type="ECO:0000313" key="7">
    <source>
        <dbReference type="Proteomes" id="UP000199315"/>
    </source>
</evidence>
<dbReference type="Proteomes" id="UP000199315">
    <property type="component" value="Unassembled WGS sequence"/>
</dbReference>
<keyword evidence="3 6" id="KW-0238">DNA-binding</keyword>
<dbReference type="SUPFAM" id="SSF53850">
    <property type="entry name" value="Periplasmic binding protein-like II"/>
    <property type="match status" value="1"/>
</dbReference>
<dbReference type="Gene3D" id="1.10.10.10">
    <property type="entry name" value="Winged helix-like DNA-binding domain superfamily/Winged helix DNA-binding domain"/>
    <property type="match status" value="1"/>
</dbReference>
<accession>A0A1D3TUF0</accession>
<keyword evidence="2" id="KW-0805">Transcription regulation</keyword>
<evidence type="ECO:0000256" key="3">
    <source>
        <dbReference type="ARBA" id="ARBA00023125"/>
    </source>
</evidence>
<protein>
    <submittedName>
        <fullName evidence="6">DNA-binding transcriptional regulator, LysR family</fullName>
    </submittedName>
</protein>
<keyword evidence="4" id="KW-0804">Transcription</keyword>
<dbReference type="OrthoDB" id="9785745at2"/>
<dbReference type="PROSITE" id="PS50931">
    <property type="entry name" value="HTH_LYSR"/>
    <property type="match status" value="1"/>
</dbReference>
<dbReference type="InterPro" id="IPR036390">
    <property type="entry name" value="WH_DNA-bd_sf"/>
</dbReference>
<dbReference type="Gene3D" id="3.40.190.10">
    <property type="entry name" value="Periplasmic binding protein-like II"/>
    <property type="match status" value="2"/>
</dbReference>